<sequence>MYITGLTASCLSTHNCINLEILRTAGSVWLEGDVVSAIALAEAAAAARCRQGSERCTALASLQLALLLTNLRRIDEARRAVRQATAVLDDPAINAVTALVRAKIALCDGRIDEAISLCDTGMVVANDPSLASWASIGSMVSAIIAMRRGELATMIHHANQIKEDVIFGRDGLWGRDTFPWNSPAWLVVQIIEAEKGWKVAVPLARGLLTSESSTRGLLLSEPSAASFLVRILLRADDRETAERGRRCAAVLAAENPGIHAIAAAALHLEALLEKDVSLLQQVAASDCDERTRSSVNEDIGDLLSESSGGFRQACMHYETAMRSYADAGSPRDSSRVRSKLRRHDAPKTAARFWPSSRISVLTDTEYAVAELVAGGLTNAEVGGQMYLSRHTVAFHLRKVFQKVGAKSRIELAVMWKQLIGQDLDVASHG</sequence>
<accession>A0ABP7R9X9</accession>
<gene>
    <name evidence="3" type="ORF">GCM10022384_47690</name>
</gene>
<name>A0ABP7R9X9_9ACTN</name>
<dbReference type="SUPFAM" id="SSF46894">
    <property type="entry name" value="C-terminal effector domain of the bipartite response regulators"/>
    <property type="match status" value="1"/>
</dbReference>
<dbReference type="SUPFAM" id="SSF48452">
    <property type="entry name" value="TPR-like"/>
    <property type="match status" value="1"/>
</dbReference>
<proteinExistence type="predicted"/>
<dbReference type="Gene3D" id="1.25.40.10">
    <property type="entry name" value="Tetratricopeptide repeat domain"/>
    <property type="match status" value="1"/>
</dbReference>
<protein>
    <submittedName>
        <fullName evidence="3">Helix-turn-helix transcriptional regulator</fullName>
    </submittedName>
</protein>
<dbReference type="Pfam" id="PF00196">
    <property type="entry name" value="GerE"/>
    <property type="match status" value="1"/>
</dbReference>
<comment type="caution">
    <text evidence="3">The sequence shown here is derived from an EMBL/GenBank/DDBJ whole genome shotgun (WGS) entry which is preliminary data.</text>
</comment>
<dbReference type="EMBL" id="BAABCQ010000107">
    <property type="protein sequence ID" value="GAA3994667.1"/>
    <property type="molecule type" value="Genomic_DNA"/>
</dbReference>
<dbReference type="Proteomes" id="UP001500034">
    <property type="component" value="Unassembled WGS sequence"/>
</dbReference>
<dbReference type="CDD" id="cd06170">
    <property type="entry name" value="LuxR_C_like"/>
    <property type="match status" value="1"/>
</dbReference>
<dbReference type="InterPro" id="IPR016032">
    <property type="entry name" value="Sig_transdc_resp-reg_C-effctor"/>
</dbReference>
<evidence type="ECO:0000313" key="3">
    <source>
        <dbReference type="EMBL" id="GAA3994667.1"/>
    </source>
</evidence>
<dbReference type="InterPro" id="IPR000792">
    <property type="entry name" value="Tscrpt_reg_LuxR_C"/>
</dbReference>
<dbReference type="PRINTS" id="PR00038">
    <property type="entry name" value="HTHLUXR"/>
</dbReference>
<feature type="domain" description="HTH luxR-type" evidence="2">
    <location>
        <begin position="354"/>
        <end position="419"/>
    </location>
</feature>
<dbReference type="InterPro" id="IPR036388">
    <property type="entry name" value="WH-like_DNA-bd_sf"/>
</dbReference>
<dbReference type="PROSITE" id="PS50043">
    <property type="entry name" value="HTH_LUXR_2"/>
    <property type="match status" value="1"/>
</dbReference>
<evidence type="ECO:0000259" key="2">
    <source>
        <dbReference type="PROSITE" id="PS50043"/>
    </source>
</evidence>
<dbReference type="InterPro" id="IPR011990">
    <property type="entry name" value="TPR-like_helical_dom_sf"/>
</dbReference>
<dbReference type="InterPro" id="IPR039420">
    <property type="entry name" value="WalR-like"/>
</dbReference>
<evidence type="ECO:0000313" key="4">
    <source>
        <dbReference type="Proteomes" id="UP001500034"/>
    </source>
</evidence>
<organism evidence="3 4">
    <name type="scientific">Streptomyces marokkonensis</name>
    <dbReference type="NCBI Taxonomy" id="324855"/>
    <lineage>
        <taxon>Bacteria</taxon>
        <taxon>Bacillati</taxon>
        <taxon>Actinomycetota</taxon>
        <taxon>Actinomycetes</taxon>
        <taxon>Kitasatosporales</taxon>
        <taxon>Streptomycetaceae</taxon>
        <taxon>Streptomyces</taxon>
    </lineage>
</organism>
<keyword evidence="1" id="KW-0238">DNA-binding</keyword>
<keyword evidence="4" id="KW-1185">Reference proteome</keyword>
<dbReference type="SMART" id="SM00421">
    <property type="entry name" value="HTH_LUXR"/>
    <property type="match status" value="1"/>
</dbReference>
<evidence type="ECO:0000256" key="1">
    <source>
        <dbReference type="ARBA" id="ARBA00023125"/>
    </source>
</evidence>
<reference evidence="4" key="1">
    <citation type="journal article" date="2019" name="Int. J. Syst. Evol. Microbiol.">
        <title>The Global Catalogue of Microorganisms (GCM) 10K type strain sequencing project: providing services to taxonomists for standard genome sequencing and annotation.</title>
        <authorList>
            <consortium name="The Broad Institute Genomics Platform"/>
            <consortium name="The Broad Institute Genome Sequencing Center for Infectious Disease"/>
            <person name="Wu L."/>
            <person name="Ma J."/>
        </authorList>
    </citation>
    <scope>NUCLEOTIDE SEQUENCE [LARGE SCALE GENOMIC DNA]</scope>
    <source>
        <strain evidence="4">JCM 17027</strain>
    </source>
</reference>
<dbReference type="Gene3D" id="1.10.10.10">
    <property type="entry name" value="Winged helix-like DNA-binding domain superfamily/Winged helix DNA-binding domain"/>
    <property type="match status" value="1"/>
</dbReference>
<dbReference type="PANTHER" id="PTHR43214:SF43">
    <property type="entry name" value="TWO-COMPONENT RESPONSE REGULATOR"/>
    <property type="match status" value="1"/>
</dbReference>
<dbReference type="PANTHER" id="PTHR43214">
    <property type="entry name" value="TWO-COMPONENT RESPONSE REGULATOR"/>
    <property type="match status" value="1"/>
</dbReference>